<dbReference type="AlphaFoldDB" id="A0A0H2S332"/>
<accession>A0A0H2S332</accession>
<dbReference type="EMBL" id="KQ085895">
    <property type="protein sequence ID" value="KLO18357.1"/>
    <property type="molecule type" value="Genomic_DNA"/>
</dbReference>
<dbReference type="STRING" id="27342.A0A0H2S332"/>
<feature type="region of interest" description="Disordered" evidence="1">
    <location>
        <begin position="333"/>
        <end position="361"/>
    </location>
</feature>
<feature type="region of interest" description="Disordered" evidence="1">
    <location>
        <begin position="153"/>
        <end position="190"/>
    </location>
</feature>
<feature type="compositionally biased region" description="Basic and acidic residues" evidence="1">
    <location>
        <begin position="1"/>
        <end position="10"/>
    </location>
</feature>
<evidence type="ECO:0000313" key="2">
    <source>
        <dbReference type="EMBL" id="KLO18357.1"/>
    </source>
</evidence>
<dbReference type="OrthoDB" id="2562444at2759"/>
<keyword evidence="3" id="KW-1185">Reference proteome</keyword>
<proteinExistence type="predicted"/>
<gene>
    <name evidence="2" type="ORF">SCHPADRAFT_819880</name>
</gene>
<evidence type="ECO:0000313" key="3">
    <source>
        <dbReference type="Proteomes" id="UP000053477"/>
    </source>
</evidence>
<dbReference type="InParanoid" id="A0A0H2S332"/>
<feature type="region of interest" description="Disordered" evidence="1">
    <location>
        <begin position="1"/>
        <end position="29"/>
    </location>
</feature>
<feature type="region of interest" description="Disordered" evidence="1">
    <location>
        <begin position="213"/>
        <end position="284"/>
    </location>
</feature>
<protein>
    <submittedName>
        <fullName evidence="2">Uncharacterized protein</fullName>
    </submittedName>
</protein>
<dbReference type="Proteomes" id="UP000053477">
    <property type="component" value="Unassembled WGS sequence"/>
</dbReference>
<sequence>MSTMRSRDGGDATPTRSRALSPSNDDDYDSIVQKVLSSARTPRTSIAPSMLDADIKASHFHDQDLCILLHAAEDENQHDIVKRAVRKALQARMKKLKLKYDNESVKAYTKNFHDHDPSWHEHNSGPEFNVDDPPAWAKAMMKQLEAMEMQMSRIRSSDGTRTRSHSHRDGRSSRPGDIPSEADDFDRTPRMRSAALGTQMSGEESMFRPATDYTTINPESMGVPTTLPGSMHHYDGSTHGTGRDEFEDEDDSQRPNGHQYTPSRDGDPRSRVRDLAYGRNDSPGQQVLEEELYRLRVKDAGSQMDDKTHQSWEIAREMTGDRDTRAAESEMPEIMDPNGNEFDEDGRPESPPLPPIPTGESREVVGTQQNHAPWQPDTYQDAPPTPPWQRIHQRLLNWAIVWPMSELDTALNSTLAGFQVDEVALSIWSTQMYKRYVRQQLTEVPPGRVDRLFVPPNMADAINNAVFHGRHGDACGMLRDLWTPFGLEGIPRIIVVLCKHRSDPNHWVAHKFSLPDGTLTTYDTYPEKCLPDGRPLGWWFAIRIAWPGAMYPSPDHLMQKMVRLHRPMQLNIDNSVAAAGIWRNLLMGSRAERPVDLARLRDLVNTEVKNLRQRKEQGKLSIAATRQNWNWEEMA</sequence>
<feature type="compositionally biased region" description="Polar residues" evidence="1">
    <location>
        <begin position="14"/>
        <end position="23"/>
    </location>
</feature>
<feature type="compositionally biased region" description="Basic and acidic residues" evidence="1">
    <location>
        <begin position="232"/>
        <end position="244"/>
    </location>
</feature>
<feature type="compositionally biased region" description="Basic and acidic residues" evidence="1">
    <location>
        <begin position="155"/>
        <end position="174"/>
    </location>
</feature>
<feature type="compositionally biased region" description="Basic and acidic residues" evidence="1">
    <location>
        <begin position="264"/>
        <end position="276"/>
    </location>
</feature>
<name>A0A0H2S332_9AGAM</name>
<organism evidence="2 3">
    <name type="scientific">Schizopora paradoxa</name>
    <dbReference type="NCBI Taxonomy" id="27342"/>
    <lineage>
        <taxon>Eukaryota</taxon>
        <taxon>Fungi</taxon>
        <taxon>Dikarya</taxon>
        <taxon>Basidiomycota</taxon>
        <taxon>Agaricomycotina</taxon>
        <taxon>Agaricomycetes</taxon>
        <taxon>Hymenochaetales</taxon>
        <taxon>Schizoporaceae</taxon>
        <taxon>Schizopora</taxon>
    </lineage>
</organism>
<evidence type="ECO:0000256" key="1">
    <source>
        <dbReference type="SAM" id="MobiDB-lite"/>
    </source>
</evidence>
<reference evidence="2 3" key="1">
    <citation type="submission" date="2015-04" db="EMBL/GenBank/DDBJ databases">
        <title>Complete genome sequence of Schizopora paradoxa KUC8140, a cosmopolitan wood degrader in East Asia.</title>
        <authorList>
            <consortium name="DOE Joint Genome Institute"/>
            <person name="Min B."/>
            <person name="Park H."/>
            <person name="Jang Y."/>
            <person name="Kim J.-J."/>
            <person name="Kim K.H."/>
            <person name="Pangilinan J."/>
            <person name="Lipzen A."/>
            <person name="Riley R."/>
            <person name="Grigoriev I.V."/>
            <person name="Spatafora J.W."/>
            <person name="Choi I.-G."/>
        </authorList>
    </citation>
    <scope>NUCLEOTIDE SEQUENCE [LARGE SCALE GENOMIC DNA]</scope>
    <source>
        <strain evidence="2 3">KUC8140</strain>
    </source>
</reference>